<sequence length="198" mass="23121">MGSIGLVLLSLCIMLLHWLMNDHEPEFLSLLSEYGIRNNHYYLFTSFPFFLLSIMFLNYYRAHRCKSLRMINMIAFMVMSINWLYYLIVGLQSTLLFSIFGMWFSDFLVNDAPTLLNIILIIVLIAIVLLFLIFYKCSLIATLIGLLALASYIYTFSDFIFKIVHDLSEYPEFAITRSFTLSNILFALMIQFSSEKIE</sequence>
<feature type="transmembrane region" description="Helical" evidence="1">
    <location>
        <begin position="41"/>
        <end position="62"/>
    </location>
</feature>
<dbReference type="Proteomes" id="UP000005707">
    <property type="component" value="Unassembled WGS sequence"/>
</dbReference>
<dbReference type="EMBL" id="AFNU02000006">
    <property type="protein sequence ID" value="ERJ11964.1"/>
    <property type="molecule type" value="Genomic_DNA"/>
</dbReference>
<evidence type="ECO:0000313" key="2">
    <source>
        <dbReference type="EMBL" id="ERJ11964.1"/>
    </source>
</evidence>
<feature type="transmembrane region" description="Helical" evidence="1">
    <location>
        <begin position="115"/>
        <end position="135"/>
    </location>
</feature>
<keyword evidence="1" id="KW-0812">Transmembrane</keyword>
<dbReference type="InParanoid" id="U2FL86"/>
<name>U2FL86_9MOLU</name>
<reference evidence="2 3" key="1">
    <citation type="journal article" date="2011" name="J. Bacteriol.">
        <title>Genome sequence of Haloplasma contractile, an unusual contractile bacterium from a deep-sea anoxic brine lake.</title>
        <authorList>
            <person name="Antunes A."/>
            <person name="Alam I."/>
            <person name="El Dorry H."/>
            <person name="Siam R."/>
            <person name="Robertson A."/>
            <person name="Bajic V.B."/>
            <person name="Stingl U."/>
        </authorList>
    </citation>
    <scope>NUCLEOTIDE SEQUENCE [LARGE SCALE GENOMIC DNA]</scope>
    <source>
        <strain evidence="2 3">SSD-17B</strain>
    </source>
</reference>
<comment type="caution">
    <text evidence="2">The sequence shown here is derived from an EMBL/GenBank/DDBJ whole genome shotgun (WGS) entry which is preliminary data.</text>
</comment>
<keyword evidence="3" id="KW-1185">Reference proteome</keyword>
<organism evidence="2 3">
    <name type="scientific">Haloplasma contractile SSD-17B</name>
    <dbReference type="NCBI Taxonomy" id="1033810"/>
    <lineage>
        <taxon>Bacteria</taxon>
        <taxon>Bacillati</taxon>
        <taxon>Mycoplasmatota</taxon>
        <taxon>Mollicutes</taxon>
        <taxon>Haloplasmatales</taxon>
        <taxon>Haloplasmataceae</taxon>
        <taxon>Haloplasma</taxon>
    </lineage>
</organism>
<reference evidence="2 3" key="2">
    <citation type="journal article" date="2013" name="PLoS ONE">
        <title>INDIGO - INtegrated Data Warehouse of MIcrobial GenOmes with Examples from the Red Sea Extremophiles.</title>
        <authorList>
            <person name="Alam I."/>
            <person name="Antunes A."/>
            <person name="Kamau A.A."/>
            <person name="Ba Alawi W."/>
            <person name="Kalkatawi M."/>
            <person name="Stingl U."/>
            <person name="Bajic V.B."/>
        </authorList>
    </citation>
    <scope>NUCLEOTIDE SEQUENCE [LARGE SCALE GENOMIC DNA]</scope>
    <source>
        <strain evidence="2 3">SSD-17B</strain>
    </source>
</reference>
<evidence type="ECO:0000256" key="1">
    <source>
        <dbReference type="SAM" id="Phobius"/>
    </source>
</evidence>
<keyword evidence="1" id="KW-1133">Transmembrane helix</keyword>
<feature type="transmembrane region" description="Helical" evidence="1">
    <location>
        <begin position="83"/>
        <end position="103"/>
    </location>
</feature>
<dbReference type="AlphaFoldDB" id="U2FL86"/>
<gene>
    <name evidence="2" type="ORF">HLPCO_001878</name>
</gene>
<evidence type="ECO:0000313" key="3">
    <source>
        <dbReference type="Proteomes" id="UP000005707"/>
    </source>
</evidence>
<keyword evidence="1" id="KW-0472">Membrane</keyword>
<feature type="transmembrane region" description="Helical" evidence="1">
    <location>
        <begin position="142"/>
        <end position="161"/>
    </location>
</feature>
<accession>U2FL86</accession>
<protein>
    <submittedName>
        <fullName evidence="2">Uncharacterized protein</fullName>
    </submittedName>
</protein>
<proteinExistence type="predicted"/>